<sequence>MTAPTKKYQSSKMSKVYIDWRSEEGDSVYMIGTPERGGMIPNNHYDRSISTRSLFMLDGNDMEWLGTTTNNRLRKTAVGSLTAFMKIRPEKRIYIRYFPLVQDRVEKKRVVTDEVLEIIPLVLKQQKTPIAGNDKRLKEYRRKWKVGEKEGECGRTIDMKEFEDVLEEFDVNKELITLVNDTFFTAYAKDHKGVGTNVIYFASFSMDEVVFPCHAALHIFQSLVSNINWKLLFTSSDNKKNVKSLKEEMLTHISTFVNMNPGSLVRLVHVRKIMLKLGLLKNRFNILKDPTADGEFKEKKYDDVISTSCFHREIARFGLRDFGFNPEPLDDDLMEVNFARINILLGWLDYFLDGEDMVEMKNMMMDAMAYKMKKRHRAEFFNVLNSAPPSPSHPKYTKSKLRETRMSMETVGTRPNGVYIGVTKDCIAIEPNLSMTPRKNWEKRNMKMFILDGEDKSSMVKGDPEKGSSGQWEDARLDSLTQFMESLNYVLLSNHRVFQIHKPDKMIYIRTFKTVVDGEEVKRVQAKDVFEIIPLALKQQNCSIYDTDPSLQVYKEMWKSVEHKKSILHQTIDIEEFERVLEEFDINKSLITMVNDVSSEMTALALHKDGTTPISFLSHDGQQVMLLGQAVLYLFHILISGVNWYLDTTDGEYKKLVRSVMRQYSEMGRNLLIPMQLILSEITSLLKHCLPVLKQRPSVGVADFKLKNIGPMEKVDVKHYNIICGCFNLPYSLNTSEDRTKKSLCHIARQYFSIGFIHTFFCCKDIEIKYILRDALMWKSPKESRALVFQIMNSAFLYNHAETKALSTKLLELEVTSDIKDIDSEKTKEKTSVTTTTSAMSMEPPASESSGKSDLLKSVSSEPYKSSPEKSLICLKDGHSPIKVSLSPDGYVKIKSFGTNDEMKNFLGDLGVDGLTDEQLKTGQFIGFKDMKLVRRDSSQSTSAKMRAETASRLQILEERKAAKKQKQGKTAQAAKSPKVFKHQEEPKNIQSSSEILDAPGVNLNEFVDKPFRKLKKSKATNVQESGVQTDITYVKMLVKNMTNHGMTIGKIELVDDLEGEIFGTESLFESYLDECNQKRIYNEGSVTKKKMNSGHLI</sequence>
<feature type="compositionally biased region" description="Low complexity" evidence="1">
    <location>
        <begin position="857"/>
        <end position="866"/>
    </location>
</feature>
<reference evidence="2" key="1">
    <citation type="submission" date="2007-07" db="EMBL/GenBank/DDBJ databases">
        <title>PCAP assembly of the Caenorhabditis remanei genome.</title>
        <authorList>
            <consortium name="The Caenorhabditis remanei Sequencing Consortium"/>
            <person name="Wilson R.K."/>
        </authorList>
    </citation>
    <scope>NUCLEOTIDE SEQUENCE [LARGE SCALE GENOMIC DNA]</scope>
    <source>
        <strain evidence="2">PB4641</strain>
    </source>
</reference>
<proteinExistence type="predicted"/>
<name>E3LX56_CAERE</name>
<dbReference type="HOGENOM" id="CLU_283601_0_0_1"/>
<dbReference type="InParanoid" id="E3LX56"/>
<dbReference type="Proteomes" id="UP000008281">
    <property type="component" value="Unassembled WGS sequence"/>
</dbReference>
<organism evidence="3">
    <name type="scientific">Caenorhabditis remanei</name>
    <name type="common">Caenorhabditis vulgaris</name>
    <dbReference type="NCBI Taxonomy" id="31234"/>
    <lineage>
        <taxon>Eukaryota</taxon>
        <taxon>Metazoa</taxon>
        <taxon>Ecdysozoa</taxon>
        <taxon>Nematoda</taxon>
        <taxon>Chromadorea</taxon>
        <taxon>Rhabditida</taxon>
        <taxon>Rhabditina</taxon>
        <taxon>Rhabditomorpha</taxon>
        <taxon>Rhabditoidea</taxon>
        <taxon>Rhabditidae</taxon>
        <taxon>Peloderinae</taxon>
        <taxon>Caenorhabditis</taxon>
    </lineage>
</organism>
<evidence type="ECO:0000256" key="1">
    <source>
        <dbReference type="SAM" id="MobiDB-lite"/>
    </source>
</evidence>
<dbReference type="EMBL" id="DS268417">
    <property type="protein sequence ID" value="EFO83634.1"/>
    <property type="molecule type" value="Genomic_DNA"/>
</dbReference>
<feature type="region of interest" description="Disordered" evidence="1">
    <location>
        <begin position="824"/>
        <end position="866"/>
    </location>
</feature>
<evidence type="ECO:0000313" key="3">
    <source>
        <dbReference type="Proteomes" id="UP000008281"/>
    </source>
</evidence>
<dbReference type="OMA" id="KMANEMS"/>
<gene>
    <name evidence="2" type="ORF">CRE_02818</name>
</gene>
<accession>E3LX56</accession>
<dbReference type="eggNOG" id="KOG0800">
    <property type="taxonomic scope" value="Eukaryota"/>
</dbReference>
<dbReference type="AlphaFoldDB" id="E3LX56"/>
<protein>
    <submittedName>
        <fullName evidence="2">Uncharacterized protein</fullName>
    </submittedName>
</protein>
<evidence type="ECO:0000313" key="2">
    <source>
        <dbReference type="EMBL" id="EFO83634.1"/>
    </source>
</evidence>
<feature type="region of interest" description="Disordered" evidence="1">
    <location>
        <begin position="962"/>
        <end position="992"/>
    </location>
</feature>
<keyword evidence="3" id="KW-1185">Reference proteome</keyword>
<dbReference type="STRING" id="31234.E3LX56"/>